<dbReference type="eggNOG" id="ENOG5030HJP">
    <property type="taxonomic scope" value="Bacteria"/>
</dbReference>
<feature type="transmembrane region" description="Helical" evidence="1">
    <location>
        <begin position="105"/>
        <end position="125"/>
    </location>
</feature>
<feature type="transmembrane region" description="Helical" evidence="1">
    <location>
        <begin position="12"/>
        <end position="31"/>
    </location>
</feature>
<dbReference type="HOGENOM" id="CLU_699760_0_0_0"/>
<dbReference type="OrthoDB" id="265754at2"/>
<dbReference type="STRING" id="234267.Acid_4311"/>
<sequence precursor="true">MTLDRRQTKWAVGSGIGSAASLAAYIAYVLVSPNGARGGSMAGLFFAAMGTGVIIFECLLSLRKKYPASPLGRVKTWLSAHVWLGLLSFLLILEHAGFHWGQGLAAVLMWIFTVILVSGIFGVAVQNYIPRRMTELVPHETIYEQIPTVIRGLRVEADERAEFLTADLGLEENDIEFTRAGGVKQYFDPAQKKGAAEKLQVFVEKRKSSPQIEIEESARDAVRAHYLQEIRPFLQETPAAASARLLGSRELVAAYFNHLRTIMPVAAHDVLRDLEEISEERRQLLVQRRLHLWMHTWLLVHVPLSFAFLVLTVVHAVLSLRY</sequence>
<dbReference type="AlphaFoldDB" id="Q01YJ2"/>
<evidence type="ECO:0000313" key="2">
    <source>
        <dbReference type="EMBL" id="ABJ85273.1"/>
    </source>
</evidence>
<evidence type="ECO:0000256" key="1">
    <source>
        <dbReference type="SAM" id="Phobius"/>
    </source>
</evidence>
<accession>Q01YJ2</accession>
<organism evidence="2">
    <name type="scientific">Solibacter usitatus (strain Ellin6076)</name>
    <dbReference type="NCBI Taxonomy" id="234267"/>
    <lineage>
        <taxon>Bacteria</taxon>
        <taxon>Pseudomonadati</taxon>
        <taxon>Acidobacteriota</taxon>
        <taxon>Terriglobia</taxon>
        <taxon>Bryobacterales</taxon>
        <taxon>Solibacteraceae</taxon>
        <taxon>Candidatus Solibacter</taxon>
    </lineage>
</organism>
<reference evidence="2" key="1">
    <citation type="submission" date="2006-10" db="EMBL/GenBank/DDBJ databases">
        <title>Complete sequence of Solibacter usitatus Ellin6076.</title>
        <authorList>
            <consortium name="US DOE Joint Genome Institute"/>
            <person name="Copeland A."/>
            <person name="Lucas S."/>
            <person name="Lapidus A."/>
            <person name="Barry K."/>
            <person name="Detter J.C."/>
            <person name="Glavina del Rio T."/>
            <person name="Hammon N."/>
            <person name="Israni S."/>
            <person name="Dalin E."/>
            <person name="Tice H."/>
            <person name="Pitluck S."/>
            <person name="Thompson L.S."/>
            <person name="Brettin T."/>
            <person name="Bruce D."/>
            <person name="Han C."/>
            <person name="Tapia R."/>
            <person name="Gilna P."/>
            <person name="Schmutz J."/>
            <person name="Larimer F."/>
            <person name="Land M."/>
            <person name="Hauser L."/>
            <person name="Kyrpides N."/>
            <person name="Mikhailova N."/>
            <person name="Janssen P.H."/>
            <person name="Kuske C.R."/>
            <person name="Richardson P."/>
        </authorList>
    </citation>
    <scope>NUCLEOTIDE SEQUENCE</scope>
    <source>
        <strain evidence="2">Ellin6076</strain>
    </source>
</reference>
<dbReference type="EMBL" id="CP000473">
    <property type="protein sequence ID" value="ABJ85273.1"/>
    <property type="molecule type" value="Genomic_DNA"/>
</dbReference>
<keyword evidence="1" id="KW-0812">Transmembrane</keyword>
<keyword evidence="1" id="KW-0472">Membrane</keyword>
<feature type="transmembrane region" description="Helical" evidence="1">
    <location>
        <begin position="43"/>
        <end position="62"/>
    </location>
</feature>
<feature type="transmembrane region" description="Helical" evidence="1">
    <location>
        <begin position="297"/>
        <end position="318"/>
    </location>
</feature>
<name>Q01YJ2_SOLUE</name>
<proteinExistence type="predicted"/>
<feature type="transmembrane region" description="Helical" evidence="1">
    <location>
        <begin position="74"/>
        <end position="93"/>
    </location>
</feature>
<keyword evidence="1" id="KW-1133">Transmembrane helix</keyword>
<dbReference type="KEGG" id="sus:Acid_4311"/>
<dbReference type="InParanoid" id="Q01YJ2"/>
<protein>
    <submittedName>
        <fullName evidence="2">Uncharacterized protein</fullName>
    </submittedName>
</protein>
<gene>
    <name evidence="2" type="ordered locus">Acid_4311</name>
</gene>